<dbReference type="InterPro" id="IPR036514">
    <property type="entry name" value="SGNH_hydro_sf"/>
</dbReference>
<keyword evidence="1" id="KW-1133">Transmembrane helix</keyword>
<evidence type="ECO:0008006" key="4">
    <source>
        <dbReference type="Google" id="ProtNLM"/>
    </source>
</evidence>
<gene>
    <name evidence="2" type="ORF">A3C24_02440</name>
</gene>
<dbReference type="Proteomes" id="UP000177159">
    <property type="component" value="Unassembled WGS sequence"/>
</dbReference>
<dbReference type="EMBL" id="MFZM01000005">
    <property type="protein sequence ID" value="OGK24625.1"/>
    <property type="molecule type" value="Genomic_DNA"/>
</dbReference>
<reference evidence="2 3" key="1">
    <citation type="journal article" date="2016" name="Nat. Commun.">
        <title>Thousands of microbial genomes shed light on interconnected biogeochemical processes in an aquifer system.</title>
        <authorList>
            <person name="Anantharaman K."/>
            <person name="Brown C.T."/>
            <person name="Hug L.A."/>
            <person name="Sharon I."/>
            <person name="Castelle C.J."/>
            <person name="Probst A.J."/>
            <person name="Thomas B.C."/>
            <person name="Singh A."/>
            <person name="Wilkins M.J."/>
            <person name="Karaoz U."/>
            <person name="Brodie E.L."/>
            <person name="Williams K.H."/>
            <person name="Hubbard S.S."/>
            <person name="Banfield J.F."/>
        </authorList>
    </citation>
    <scope>NUCLEOTIDE SEQUENCE [LARGE SCALE GENOMIC DNA]</scope>
</reference>
<evidence type="ECO:0000256" key="1">
    <source>
        <dbReference type="SAM" id="Phobius"/>
    </source>
</evidence>
<keyword evidence="1" id="KW-0472">Membrane</keyword>
<dbReference type="Gene3D" id="3.40.50.1110">
    <property type="entry name" value="SGNH hydrolase"/>
    <property type="match status" value="1"/>
</dbReference>
<comment type="caution">
    <text evidence="2">The sequence shown here is derived from an EMBL/GenBank/DDBJ whole genome shotgun (WGS) entry which is preliminary data.</text>
</comment>
<feature type="transmembrane region" description="Helical" evidence="1">
    <location>
        <begin position="6"/>
        <end position="25"/>
    </location>
</feature>
<accession>A0A1F7H0J0</accession>
<organism evidence="2 3">
    <name type="scientific">Candidatus Roizmanbacteria bacterium RIFCSPHIGHO2_02_FULL_37_24</name>
    <dbReference type="NCBI Taxonomy" id="1802037"/>
    <lineage>
        <taxon>Bacteria</taxon>
        <taxon>Candidatus Roizmaniibacteriota</taxon>
    </lineage>
</organism>
<name>A0A1F7H0J0_9BACT</name>
<evidence type="ECO:0000313" key="2">
    <source>
        <dbReference type="EMBL" id="OGK24625.1"/>
    </source>
</evidence>
<keyword evidence="1" id="KW-0812">Transmembrane</keyword>
<proteinExistence type="predicted"/>
<protein>
    <recommendedName>
        <fullName evidence="4">SGNH hydrolase-type esterase domain-containing protein</fullName>
    </recommendedName>
</protein>
<dbReference type="AlphaFoldDB" id="A0A1F7H0J0"/>
<sequence>MKRHTALLMGQAIVLLFLAIVYVGLEFKATIMEVGVEKGVMSPLVLETSQDDAVLGSETETIPTPESTQNIVEEGVVEVTPTPSPFPKPSQKEYTIAVYGDSMEDTMGSGLEYLDHELTTRYPETTFHFYNYGMGSNNVRDGLERFHRPFHYQDRDYRKIADIKPDIIVMGSFAYNVLTPHDRDSHWLGLTHLVQEAQKITPHVYILAEIAPKRRGFGFGPNGINWEPATAYEHTGKIIEQLENAVGLSQPLHVPLIDAYTPSLQEEKKEGRPELINSSDGIHPSVEGHEFIAKIIADTIELP</sequence>
<evidence type="ECO:0000313" key="3">
    <source>
        <dbReference type="Proteomes" id="UP000177159"/>
    </source>
</evidence>
<dbReference type="SUPFAM" id="SSF52266">
    <property type="entry name" value="SGNH hydrolase"/>
    <property type="match status" value="1"/>
</dbReference>